<reference evidence="3 4" key="1">
    <citation type="submission" date="2015-03" db="EMBL/GenBank/DDBJ databases">
        <title>Genome sequence of Tenacibaculum sp. S2-2, isolated from intestinal microbiota of sea cucumber, Apostichopus japonicas.</title>
        <authorList>
            <person name="Shao Z."/>
            <person name="Wang L."/>
            <person name="Li X."/>
        </authorList>
    </citation>
    <scope>NUCLEOTIDE SEQUENCE [LARGE SCALE GENOMIC DNA]</scope>
    <source>
        <strain evidence="3 4">S2-2</strain>
    </source>
</reference>
<dbReference type="PANTHER" id="PTHR46268:SF6">
    <property type="entry name" value="UNIVERSAL STRESS PROTEIN UP12"/>
    <property type="match status" value="1"/>
</dbReference>
<dbReference type="STRING" id="1635173.WH52_01140"/>
<dbReference type="Gene3D" id="3.40.50.12370">
    <property type="match status" value="1"/>
</dbReference>
<evidence type="ECO:0000256" key="1">
    <source>
        <dbReference type="ARBA" id="ARBA00008791"/>
    </source>
</evidence>
<dbReference type="RefSeq" id="WP_086029080.1">
    <property type="nucleotide sequence ID" value="NZ_LAPZ01000001.1"/>
</dbReference>
<dbReference type="EMBL" id="LAPZ01000001">
    <property type="protein sequence ID" value="OSY89280.1"/>
    <property type="molecule type" value="Genomic_DNA"/>
</dbReference>
<dbReference type="PANTHER" id="PTHR46268">
    <property type="entry name" value="STRESS RESPONSE PROTEIN NHAX"/>
    <property type="match status" value="1"/>
</dbReference>
<comment type="caution">
    <text evidence="3">The sequence shown here is derived from an EMBL/GenBank/DDBJ whole genome shotgun (WGS) entry which is preliminary data.</text>
</comment>
<accession>A0A1Y2PGJ5</accession>
<sequence>MKNILVPTDFSENAFNALQYAIDFYTNEACNFYVLHVKPVINISGDSTYLLSTQNIEQNYTEAVKLQLEQLIKKVNELPTKKAHHQFFSLVDYNHLIDSINHHINEKSIDLVVMGTKGASGLKEVIIGSNTGDVIKKVHCTTLVVPENARFTPIKEVAFPTDFSMFYSIETLLPLLNLIYKTKASLRVLHISKKEVDLDDSQKDNKSLLEDFFAESDLNFHYLTNSKVEDAVQCFVESRDINMIAMVAKNLNYFQQILFHTKVEKISYHTNVPFLVLH</sequence>
<protein>
    <submittedName>
        <fullName evidence="3">Universal stress protein</fullName>
    </submittedName>
</protein>
<keyword evidence="4" id="KW-1185">Reference proteome</keyword>
<evidence type="ECO:0000313" key="3">
    <source>
        <dbReference type="EMBL" id="OSY89280.1"/>
    </source>
</evidence>
<dbReference type="SUPFAM" id="SSF52402">
    <property type="entry name" value="Adenine nucleotide alpha hydrolases-like"/>
    <property type="match status" value="2"/>
</dbReference>
<comment type="similarity">
    <text evidence="1">Belongs to the universal stress protein A family.</text>
</comment>
<organism evidence="3 4">
    <name type="scientific">Tenacibaculum holothuriorum</name>
    <dbReference type="NCBI Taxonomy" id="1635173"/>
    <lineage>
        <taxon>Bacteria</taxon>
        <taxon>Pseudomonadati</taxon>
        <taxon>Bacteroidota</taxon>
        <taxon>Flavobacteriia</taxon>
        <taxon>Flavobacteriales</taxon>
        <taxon>Flavobacteriaceae</taxon>
        <taxon>Tenacibaculum</taxon>
    </lineage>
</organism>
<dbReference type="Pfam" id="PF00582">
    <property type="entry name" value="Usp"/>
    <property type="match status" value="1"/>
</dbReference>
<dbReference type="PRINTS" id="PR01438">
    <property type="entry name" value="UNVRSLSTRESS"/>
</dbReference>
<gene>
    <name evidence="3" type="ORF">WH52_01140</name>
</gene>
<evidence type="ECO:0000259" key="2">
    <source>
        <dbReference type="Pfam" id="PF00582"/>
    </source>
</evidence>
<feature type="domain" description="UspA" evidence="2">
    <location>
        <begin position="1"/>
        <end position="146"/>
    </location>
</feature>
<proteinExistence type="inferred from homology"/>
<dbReference type="OrthoDB" id="9788959at2"/>
<evidence type="ECO:0000313" key="4">
    <source>
        <dbReference type="Proteomes" id="UP000194221"/>
    </source>
</evidence>
<dbReference type="AlphaFoldDB" id="A0A1Y2PGJ5"/>
<name>A0A1Y2PGJ5_9FLAO</name>
<dbReference type="InterPro" id="IPR006016">
    <property type="entry name" value="UspA"/>
</dbReference>
<dbReference type="InParanoid" id="A0A1Y2PGJ5"/>
<dbReference type="CDD" id="cd00293">
    <property type="entry name" value="USP-like"/>
    <property type="match status" value="1"/>
</dbReference>
<dbReference type="InterPro" id="IPR006015">
    <property type="entry name" value="Universal_stress_UspA"/>
</dbReference>
<dbReference type="Proteomes" id="UP000194221">
    <property type="component" value="Unassembled WGS sequence"/>
</dbReference>